<comment type="caution">
    <text evidence="1">The sequence shown here is derived from an EMBL/GenBank/DDBJ whole genome shotgun (WGS) entry which is preliminary data.</text>
</comment>
<evidence type="ECO:0000313" key="1">
    <source>
        <dbReference type="EMBL" id="RIX78817.1"/>
    </source>
</evidence>
<evidence type="ECO:0000313" key="2">
    <source>
        <dbReference type="Proteomes" id="UP000265619"/>
    </source>
</evidence>
<dbReference type="Proteomes" id="UP000265619">
    <property type="component" value="Unassembled WGS sequence"/>
</dbReference>
<dbReference type="Pfam" id="PF18143">
    <property type="entry name" value="HAD_SAK_2"/>
    <property type="match status" value="1"/>
</dbReference>
<dbReference type="OrthoDB" id="8773450at2"/>
<gene>
    <name evidence="1" type="ORF">D3H34_15525</name>
</gene>
<sequence length="178" mass="20299">MAEATLIQDAVGRTGDSSDLLFLDIDGVLHPVGVDYSFSSRFFSHLPRLEEILREFTSVDVVISSDWRRAESIEQLQRYFSADIQHRIIGATPQIDPHVVVHHRRQLEIQAWLDGNGRSDAEWVALDDWPSNFEAGFARLVLTDPKLAFDQDSFQELRSHFLRFVAGRCFVATSAHMK</sequence>
<keyword evidence="2" id="KW-1185">Reference proteome</keyword>
<dbReference type="EMBL" id="QXMN01000018">
    <property type="protein sequence ID" value="RIX78817.1"/>
    <property type="molecule type" value="Genomic_DNA"/>
</dbReference>
<name>A0A9X8D4E3_9BURK</name>
<dbReference type="AlphaFoldDB" id="A0A9X8D4E3"/>
<reference evidence="1 2" key="1">
    <citation type="submission" date="2018-09" db="EMBL/GenBank/DDBJ databases">
        <title>Acidovorax cavernicola nov. sp. isolated from Gruta de las Maravillas (Aracena, Spain).</title>
        <authorList>
            <person name="Jurado V."/>
            <person name="Gutierrez-Patricio S."/>
            <person name="Gonzalez-Pimentel J.L."/>
            <person name="Miller A.Z."/>
            <person name="Laiz L."/>
            <person name="Saiz-Jimenez C."/>
        </authorList>
    </citation>
    <scope>NUCLEOTIDE SEQUENCE [LARGE SCALE GENOMIC DNA]</scope>
    <source>
        <strain evidence="1 2">1011MAR4D40.2</strain>
    </source>
</reference>
<proteinExistence type="predicted"/>
<accession>A0A9X8D4E3</accession>
<protein>
    <submittedName>
        <fullName evidence="1">Uncharacterized protein</fullName>
    </submittedName>
</protein>
<organism evidence="1 2">
    <name type="scientific">Acidovorax cavernicola</name>
    <dbReference type="NCBI Taxonomy" id="1675792"/>
    <lineage>
        <taxon>Bacteria</taxon>
        <taxon>Pseudomonadati</taxon>
        <taxon>Pseudomonadota</taxon>
        <taxon>Betaproteobacteria</taxon>
        <taxon>Burkholderiales</taxon>
        <taxon>Comamonadaceae</taxon>
        <taxon>Acidovorax</taxon>
    </lineage>
</organism>
<dbReference type="RefSeq" id="WP_119554463.1">
    <property type="nucleotide sequence ID" value="NZ_QXMN01000018.1"/>
</dbReference>